<dbReference type="InterPro" id="IPR011009">
    <property type="entry name" value="Kinase-like_dom_sf"/>
</dbReference>
<dbReference type="PROSITE" id="PS50011">
    <property type="entry name" value="PROTEIN_KINASE_DOM"/>
    <property type="match status" value="1"/>
</dbReference>
<name>A0ABR2HP27_9EUKA</name>
<dbReference type="PANTHER" id="PTHR43628">
    <property type="entry name" value="ACTIVATOR OF C KINASE PROTEIN 1-RELATED"/>
    <property type="match status" value="1"/>
</dbReference>
<keyword evidence="3" id="KW-1185">Reference proteome</keyword>
<dbReference type="Gene3D" id="1.10.510.10">
    <property type="entry name" value="Transferase(Phosphotransferase) domain 1"/>
    <property type="match status" value="1"/>
</dbReference>
<gene>
    <name evidence="2" type="ORF">M9Y10_018656</name>
</gene>
<accession>A0ABR2HP27</accession>
<feature type="domain" description="Protein kinase" evidence="1">
    <location>
        <begin position="259"/>
        <end position="507"/>
    </location>
</feature>
<evidence type="ECO:0000313" key="3">
    <source>
        <dbReference type="Proteomes" id="UP001470230"/>
    </source>
</evidence>
<dbReference type="SMART" id="SM00671">
    <property type="entry name" value="SEL1"/>
    <property type="match status" value="8"/>
</dbReference>
<dbReference type="InterPro" id="IPR006597">
    <property type="entry name" value="Sel1-like"/>
</dbReference>
<dbReference type="InterPro" id="IPR011990">
    <property type="entry name" value="TPR-like_helical_dom_sf"/>
</dbReference>
<dbReference type="SUPFAM" id="SSF56112">
    <property type="entry name" value="Protein kinase-like (PK-like)"/>
    <property type="match status" value="1"/>
</dbReference>
<evidence type="ECO:0000313" key="2">
    <source>
        <dbReference type="EMBL" id="KAK8849287.1"/>
    </source>
</evidence>
<dbReference type="InterPro" id="IPR000719">
    <property type="entry name" value="Prot_kinase_dom"/>
</dbReference>
<organism evidence="2 3">
    <name type="scientific">Tritrichomonas musculus</name>
    <dbReference type="NCBI Taxonomy" id="1915356"/>
    <lineage>
        <taxon>Eukaryota</taxon>
        <taxon>Metamonada</taxon>
        <taxon>Parabasalia</taxon>
        <taxon>Tritrichomonadida</taxon>
        <taxon>Tritrichomonadidae</taxon>
        <taxon>Tritrichomonas</taxon>
    </lineage>
</organism>
<dbReference type="EMBL" id="JAPFFF010000026">
    <property type="protein sequence ID" value="KAK8849287.1"/>
    <property type="molecule type" value="Genomic_DNA"/>
</dbReference>
<reference evidence="2 3" key="1">
    <citation type="submission" date="2024-04" db="EMBL/GenBank/DDBJ databases">
        <title>Tritrichomonas musculus Genome.</title>
        <authorList>
            <person name="Alves-Ferreira E."/>
            <person name="Grigg M."/>
            <person name="Lorenzi H."/>
            <person name="Galac M."/>
        </authorList>
    </citation>
    <scope>NUCLEOTIDE SEQUENCE [LARGE SCALE GENOMIC DNA]</scope>
    <source>
        <strain evidence="2 3">EAF2021</strain>
    </source>
</reference>
<dbReference type="PANTHER" id="PTHR43628:SF1">
    <property type="entry name" value="CHITIN SYNTHASE REGULATORY FACTOR 2-RELATED"/>
    <property type="match status" value="1"/>
</dbReference>
<comment type="caution">
    <text evidence="2">The sequence shown here is derived from an EMBL/GenBank/DDBJ whole genome shotgun (WGS) entry which is preliminary data.</text>
</comment>
<evidence type="ECO:0000259" key="1">
    <source>
        <dbReference type="PROSITE" id="PS50011"/>
    </source>
</evidence>
<dbReference type="InterPro" id="IPR052945">
    <property type="entry name" value="Mitotic_Regulator"/>
</dbReference>
<dbReference type="Gene3D" id="3.30.200.20">
    <property type="entry name" value="Phosphorylase Kinase, domain 1"/>
    <property type="match status" value="1"/>
</dbReference>
<dbReference type="Gene3D" id="1.25.40.10">
    <property type="entry name" value="Tetratricopeptide repeat domain"/>
    <property type="match status" value="2"/>
</dbReference>
<dbReference type="Pfam" id="PF08238">
    <property type="entry name" value="Sel1"/>
    <property type="match status" value="8"/>
</dbReference>
<dbReference type="Proteomes" id="UP001470230">
    <property type="component" value="Unassembled WGS sequence"/>
</dbReference>
<dbReference type="Pfam" id="PF00069">
    <property type="entry name" value="Pkinase"/>
    <property type="match status" value="1"/>
</dbReference>
<sequence>MQEISFKDIPKSYELIRKQIKSKILNDIYSNFQFLYFNVTEVMDVKDKEEFFQTNCNFSVFLSNFLKDFQFITFNFHNIIIKSEKDSNDDRKLFFSTTNIVVCIENKCIIIDQISNSEINKIIQNLRKDGISILNVGTKKSIIIEENQSYEEVNNFCLYFLDEINSNKFVEITIKSIAGFLIRRYFYPSCYFKNPSFFTFYKTKETEIKSKIDNYLFKTNLNNYIDNIDEFKSEIVDDIKEEISNFKQFKIKDFQENDFIFLRTIYANEKAILKLIIHIESLYVFMLKKLNTQDITEEKDIQREIEFCTNHSHRSLMKFYGFMRNKKNIVGFVYEFMCNGSITYSNKINSLIAINRIFQGIDYIHSKSLIYRDCKPSNILLDHDGLPYISDFETIRHLTYENDDIFTNNIGSILYTSPEQDQGQNLSYSTDIYSFGLLVYFINEGKNLMPIRYKNDPSYKEKLNDKIQLLNNPSSNIEKLIEGCIKYFPNDRLTNDQIKFLIKDELMQFQHLEDNLIKTKGNIDKKQIIQFFYENIISCINDDEFLGKCFENIYIYQLFFIIITSDDFPIALNNIGSCYFDQIRVKYNPSKAQYYFEKSAQFNYPVAFFNLGNLYRLIIHGTDYAKSRHYFELAAQYNYPQAFDLLGYIYYNGEGVKVDYEKAKEYYELAAKFNHESALFSLGELYYFGFGVKKDYSKAKKYYELSANLGYECAFNKLGILYREGEGVERDFLKAKEYFEIAIEYDFTVAYSNLGNLYINGQGVCKDISRAKYYFEIAAKRNDPYALLSLGDLYYNGQGVEKNYIKAIGYYELAGNQGLLKGYYNAGNIFYNGYGVKKDYLKAKELFELAAKNIIQIQYLN</sequence>
<protein>
    <recommendedName>
        <fullName evidence="1">Protein kinase domain-containing protein</fullName>
    </recommendedName>
</protein>
<dbReference type="SUPFAM" id="SSF81901">
    <property type="entry name" value="HCP-like"/>
    <property type="match status" value="2"/>
</dbReference>
<proteinExistence type="predicted"/>